<keyword evidence="1" id="KW-0732">Signal</keyword>
<evidence type="ECO:0000313" key="3">
    <source>
        <dbReference type="EMBL" id="GGE07583.1"/>
    </source>
</evidence>
<dbReference type="Proteomes" id="UP000599688">
    <property type="component" value="Unassembled WGS sequence"/>
</dbReference>
<feature type="chain" id="PRO_5037090323" evidence="1">
    <location>
        <begin position="20"/>
        <end position="235"/>
    </location>
</feature>
<reference evidence="3 4" key="1">
    <citation type="journal article" date="2014" name="Int. J. Syst. Evol. Microbiol.">
        <title>Complete genome sequence of Corynebacterium casei LMG S-19264T (=DSM 44701T), isolated from a smear-ripened cheese.</title>
        <authorList>
            <consortium name="US DOE Joint Genome Institute (JGI-PGF)"/>
            <person name="Walter F."/>
            <person name="Albersmeier A."/>
            <person name="Kalinowski J."/>
            <person name="Ruckert C."/>
        </authorList>
    </citation>
    <scope>NUCLEOTIDE SEQUENCE [LARGE SCALE GENOMIC DNA]</scope>
    <source>
        <strain evidence="3 4">CGMCC 1.12925</strain>
    </source>
</reference>
<proteinExistence type="predicted"/>
<feature type="domain" description="Outer membrane protein beta-barrel" evidence="2">
    <location>
        <begin position="40"/>
        <end position="205"/>
    </location>
</feature>
<name>A0A917E6D8_9FLAO</name>
<dbReference type="EMBL" id="BMGL01000003">
    <property type="protein sequence ID" value="GGE07583.1"/>
    <property type="molecule type" value="Genomic_DNA"/>
</dbReference>
<dbReference type="InterPro" id="IPR025665">
    <property type="entry name" value="Beta-barrel_OMP_2"/>
</dbReference>
<accession>A0A917E6D8</accession>
<sequence>MKKICFVLFFFVSFANIQAQGFLNLFNKDKVINLENFDKKTWSWGYFLGMNSYDFRFDYELERSDILVQKNVGFNIGLIGNVRLNDYIDFRLEPGVIFTNRILEFPQFEENRDRIREVESNYVHIPFLVKFSTKRINNFKPFIVMGGSVAHNLSSNEDNRSDNTSGQFRSKDWSTYIEVGFGIDFYTEYFKFSPSIRGVFGQSDEIVPDNEPSSPWTRNINEMTTRGVFINFTFQ</sequence>
<gene>
    <name evidence="3" type="primary">porT</name>
    <name evidence="3" type="ORF">GCM10010831_06440</name>
</gene>
<dbReference type="AlphaFoldDB" id="A0A917E6D8"/>
<organism evidence="3 4">
    <name type="scientific">Psychroflexus salis</name>
    <dbReference type="NCBI Taxonomy" id="1526574"/>
    <lineage>
        <taxon>Bacteria</taxon>
        <taxon>Pseudomonadati</taxon>
        <taxon>Bacteroidota</taxon>
        <taxon>Flavobacteriia</taxon>
        <taxon>Flavobacteriales</taxon>
        <taxon>Flavobacteriaceae</taxon>
        <taxon>Psychroflexus</taxon>
    </lineage>
</organism>
<dbReference type="Gene3D" id="2.40.160.20">
    <property type="match status" value="1"/>
</dbReference>
<evidence type="ECO:0000259" key="2">
    <source>
        <dbReference type="Pfam" id="PF13568"/>
    </source>
</evidence>
<dbReference type="Pfam" id="PF13568">
    <property type="entry name" value="OMP_b-brl_2"/>
    <property type="match status" value="1"/>
</dbReference>
<protein>
    <submittedName>
        <fullName evidence="3">PorT protein</fullName>
    </submittedName>
</protein>
<feature type="signal peptide" evidence="1">
    <location>
        <begin position="1"/>
        <end position="19"/>
    </location>
</feature>
<dbReference type="RefSeq" id="WP_188405331.1">
    <property type="nucleotide sequence ID" value="NZ_BMGL01000003.1"/>
</dbReference>
<evidence type="ECO:0000256" key="1">
    <source>
        <dbReference type="SAM" id="SignalP"/>
    </source>
</evidence>
<evidence type="ECO:0000313" key="4">
    <source>
        <dbReference type="Proteomes" id="UP000599688"/>
    </source>
</evidence>
<keyword evidence="4" id="KW-1185">Reference proteome</keyword>
<comment type="caution">
    <text evidence="3">The sequence shown here is derived from an EMBL/GenBank/DDBJ whole genome shotgun (WGS) entry which is preliminary data.</text>
</comment>